<keyword evidence="2 4" id="KW-0479">Metal-binding</keyword>
<reference evidence="7 8" key="1">
    <citation type="submission" date="2017-07" db="EMBL/GenBank/DDBJ databases">
        <title>Whole genome sequence of Azospirillum brasilense 2A1, a potential biofertilizer strain.</title>
        <authorList>
            <person name="Fontana C.A."/>
            <person name="Toffoli L.M."/>
            <person name="Salazar S.M."/>
            <person name="Puglisi E."/>
            <person name="Pedraza R."/>
            <person name="Bassi D."/>
            <person name="Cocconcelli P.S."/>
        </authorList>
    </citation>
    <scope>NUCLEOTIDE SEQUENCE [LARGE SCALE GENOMIC DNA]</scope>
    <source>
        <strain evidence="7 8">2A1</strain>
    </source>
</reference>
<proteinExistence type="predicted"/>
<comment type="caution">
    <text evidence="7">The sequence shown here is derived from an EMBL/GenBank/DDBJ whole genome shotgun (WGS) entry which is preliminary data.</text>
</comment>
<dbReference type="GO" id="GO:0046872">
    <property type="term" value="F:metal ion binding"/>
    <property type="evidence" value="ECO:0007669"/>
    <property type="project" value="UniProtKB-KW"/>
</dbReference>
<dbReference type="RefSeq" id="WP_094303204.1">
    <property type="nucleotide sequence ID" value="NZ_NOWT01000007.1"/>
</dbReference>
<dbReference type="AlphaFoldDB" id="A0A235HG78"/>
<dbReference type="EMBL" id="NOWT01000007">
    <property type="protein sequence ID" value="OYD84523.1"/>
    <property type="molecule type" value="Genomic_DNA"/>
</dbReference>
<evidence type="ECO:0000256" key="2">
    <source>
        <dbReference type="ARBA" id="ARBA00022723"/>
    </source>
</evidence>
<sequence>MSATLSLRSAAVVCALLALSATGIAAYAWEDQRRELERRAADLTGGSPSEGREAVLRYGCGSCHSIPGVERANGLVGPPLGGIANRVYVAGVLQNTPDNLVLWLRDPQGVDPKTAMPSLDVSEDDARHIAAFLYTLK</sequence>
<dbReference type="SUPFAM" id="SSF46626">
    <property type="entry name" value="Cytochrome c"/>
    <property type="match status" value="1"/>
</dbReference>
<dbReference type="Proteomes" id="UP000215367">
    <property type="component" value="Unassembled WGS sequence"/>
</dbReference>
<gene>
    <name evidence="7" type="ORF">CHT98_10765</name>
</gene>
<evidence type="ECO:0000313" key="7">
    <source>
        <dbReference type="EMBL" id="OYD84523.1"/>
    </source>
</evidence>
<dbReference type="PROSITE" id="PS51007">
    <property type="entry name" value="CYTC"/>
    <property type="match status" value="1"/>
</dbReference>
<evidence type="ECO:0000313" key="8">
    <source>
        <dbReference type="Proteomes" id="UP000215367"/>
    </source>
</evidence>
<dbReference type="GO" id="GO:0009055">
    <property type="term" value="F:electron transfer activity"/>
    <property type="evidence" value="ECO:0007669"/>
    <property type="project" value="InterPro"/>
</dbReference>
<evidence type="ECO:0000256" key="4">
    <source>
        <dbReference type="PROSITE-ProRule" id="PRU00433"/>
    </source>
</evidence>
<keyword evidence="3 4" id="KW-0408">Iron</keyword>
<protein>
    <submittedName>
        <fullName evidence="7">Cytochrome C</fullName>
    </submittedName>
</protein>
<feature type="signal peptide" evidence="5">
    <location>
        <begin position="1"/>
        <end position="25"/>
    </location>
</feature>
<evidence type="ECO:0000256" key="1">
    <source>
        <dbReference type="ARBA" id="ARBA00022617"/>
    </source>
</evidence>
<evidence type="ECO:0000259" key="6">
    <source>
        <dbReference type="PROSITE" id="PS51007"/>
    </source>
</evidence>
<dbReference type="InterPro" id="IPR009056">
    <property type="entry name" value="Cyt_c-like_dom"/>
</dbReference>
<keyword evidence="5" id="KW-0732">Signal</keyword>
<keyword evidence="1 4" id="KW-0349">Heme</keyword>
<feature type="domain" description="Cytochrome c" evidence="6">
    <location>
        <begin position="46"/>
        <end position="137"/>
    </location>
</feature>
<name>A0A235HG78_AZOBR</name>
<evidence type="ECO:0000256" key="3">
    <source>
        <dbReference type="ARBA" id="ARBA00023004"/>
    </source>
</evidence>
<accession>A0A235HG78</accession>
<dbReference type="GO" id="GO:0020037">
    <property type="term" value="F:heme binding"/>
    <property type="evidence" value="ECO:0007669"/>
    <property type="project" value="InterPro"/>
</dbReference>
<dbReference type="InterPro" id="IPR036909">
    <property type="entry name" value="Cyt_c-like_dom_sf"/>
</dbReference>
<organism evidence="7 8">
    <name type="scientific">Azospirillum brasilense</name>
    <dbReference type="NCBI Taxonomy" id="192"/>
    <lineage>
        <taxon>Bacteria</taxon>
        <taxon>Pseudomonadati</taxon>
        <taxon>Pseudomonadota</taxon>
        <taxon>Alphaproteobacteria</taxon>
        <taxon>Rhodospirillales</taxon>
        <taxon>Azospirillaceae</taxon>
        <taxon>Azospirillum</taxon>
    </lineage>
</organism>
<feature type="chain" id="PRO_5013394077" evidence="5">
    <location>
        <begin position="26"/>
        <end position="137"/>
    </location>
</feature>
<evidence type="ECO:0000256" key="5">
    <source>
        <dbReference type="SAM" id="SignalP"/>
    </source>
</evidence>
<dbReference type="Gene3D" id="1.10.760.10">
    <property type="entry name" value="Cytochrome c-like domain"/>
    <property type="match status" value="1"/>
</dbReference>